<comment type="caution">
    <text evidence="3">The sequence shown here is derived from an EMBL/GenBank/DDBJ whole genome shotgun (WGS) entry which is preliminary data.</text>
</comment>
<reference evidence="3 4" key="1">
    <citation type="submission" date="2018-10" db="EMBL/GenBank/DDBJ databases">
        <title>Ulvibacterium marinum gen. nov., sp. nov., a novel marine bacterium of the family Flavobacteriaceae, isolated from a culture of the green alga Ulva prolifera.</title>
        <authorList>
            <person name="Zhang Z."/>
        </authorList>
    </citation>
    <scope>NUCLEOTIDE SEQUENCE [LARGE SCALE GENOMIC DNA]</scope>
    <source>
        <strain evidence="3 4">CCMM003</strain>
    </source>
</reference>
<evidence type="ECO:0000256" key="2">
    <source>
        <dbReference type="PIRNR" id="PIRNR029218"/>
    </source>
</evidence>
<dbReference type="RefSeq" id="WP_120713049.1">
    <property type="nucleotide sequence ID" value="NZ_RBCJ01000003.1"/>
</dbReference>
<dbReference type="InterPro" id="IPR007712">
    <property type="entry name" value="RelE/ParE_toxin"/>
</dbReference>
<comment type="similarity">
    <text evidence="2">Belongs to the RelE toxin family.</text>
</comment>
<accession>A0A3B0C437</accession>
<name>A0A3B0C437_9FLAO</name>
<evidence type="ECO:0000313" key="3">
    <source>
        <dbReference type="EMBL" id="RKN80240.1"/>
    </source>
</evidence>
<protein>
    <recommendedName>
        <fullName evidence="2">Toxin</fullName>
    </recommendedName>
</protein>
<dbReference type="EMBL" id="RBCJ01000003">
    <property type="protein sequence ID" value="RKN80240.1"/>
    <property type="molecule type" value="Genomic_DNA"/>
</dbReference>
<dbReference type="InterPro" id="IPR028344">
    <property type="entry name" value="ParE1/4"/>
</dbReference>
<dbReference type="OrthoDB" id="7173315at2"/>
<evidence type="ECO:0000313" key="4">
    <source>
        <dbReference type="Proteomes" id="UP000276603"/>
    </source>
</evidence>
<evidence type="ECO:0000256" key="1">
    <source>
        <dbReference type="ARBA" id="ARBA00022649"/>
    </source>
</evidence>
<organism evidence="3 4">
    <name type="scientific">Ulvibacterium marinum</name>
    <dbReference type="NCBI Taxonomy" id="2419782"/>
    <lineage>
        <taxon>Bacteria</taxon>
        <taxon>Pseudomonadati</taxon>
        <taxon>Bacteroidota</taxon>
        <taxon>Flavobacteriia</taxon>
        <taxon>Flavobacteriales</taxon>
        <taxon>Flavobacteriaceae</taxon>
        <taxon>Ulvibacterium</taxon>
    </lineage>
</organism>
<dbReference type="AlphaFoldDB" id="A0A3B0C437"/>
<sequence length="96" mass="11276">MADCKLSRLATDDIAGIYEYGIRNFGLKQAQLYLREMEMSLEVLAQRPDFGIDSFFLSIRLFRFRQKAYVIFYKKEENGIGVVRILGSKMDFIRHL</sequence>
<gene>
    <name evidence="3" type="ORF">D7Z94_18600</name>
</gene>
<keyword evidence="4" id="KW-1185">Reference proteome</keyword>
<dbReference type="PIRSF" id="PIRSF029218">
    <property type="entry name" value="ParE"/>
    <property type="match status" value="1"/>
</dbReference>
<dbReference type="Proteomes" id="UP000276603">
    <property type="component" value="Unassembled WGS sequence"/>
</dbReference>
<dbReference type="InterPro" id="IPR035093">
    <property type="entry name" value="RelE/ParE_toxin_dom_sf"/>
</dbReference>
<dbReference type="Gene3D" id="3.30.2310.20">
    <property type="entry name" value="RelE-like"/>
    <property type="match status" value="1"/>
</dbReference>
<dbReference type="Pfam" id="PF05016">
    <property type="entry name" value="ParE_toxin"/>
    <property type="match status" value="1"/>
</dbReference>
<keyword evidence="1" id="KW-1277">Toxin-antitoxin system</keyword>
<proteinExistence type="inferred from homology"/>